<dbReference type="InterPro" id="IPR027817">
    <property type="entry name" value="Costars_dom"/>
</dbReference>
<dbReference type="PANTHER" id="PTHR46334:SF1">
    <property type="entry name" value="COSTARS FAMILY PROTEIN ABRACL"/>
    <property type="match status" value="1"/>
</dbReference>
<dbReference type="SMART" id="SM01283">
    <property type="entry name" value="Costars"/>
    <property type="match status" value="1"/>
</dbReference>
<sequence>MKMRNRSPNINLRQSDLLMEHISIILCNKLPGEVNRNLDQRFANLFEALVGTLRAAKKRTIVKFDAELLFQGLNNNVDIILVKS</sequence>
<dbReference type="InterPro" id="IPR044302">
    <property type="entry name" value="Costars"/>
</dbReference>
<evidence type="ECO:0000259" key="2">
    <source>
        <dbReference type="SMART" id="SM01283"/>
    </source>
</evidence>
<organism evidence="3 4">
    <name type="scientific">Sphagnum jensenii</name>
    <dbReference type="NCBI Taxonomy" id="128206"/>
    <lineage>
        <taxon>Eukaryota</taxon>
        <taxon>Viridiplantae</taxon>
        <taxon>Streptophyta</taxon>
        <taxon>Embryophyta</taxon>
        <taxon>Bryophyta</taxon>
        <taxon>Sphagnophytina</taxon>
        <taxon>Sphagnopsida</taxon>
        <taxon>Sphagnales</taxon>
        <taxon>Sphagnaceae</taxon>
        <taxon>Sphagnum</taxon>
    </lineage>
</organism>
<evidence type="ECO:0000256" key="1">
    <source>
        <dbReference type="ARBA" id="ARBA00006126"/>
    </source>
</evidence>
<protein>
    <recommendedName>
        <fullName evidence="2">Costars domain-containing protein</fullName>
    </recommendedName>
</protein>
<dbReference type="Pfam" id="PF14705">
    <property type="entry name" value="Costars"/>
    <property type="match status" value="1"/>
</dbReference>
<feature type="domain" description="Costars" evidence="2">
    <location>
        <begin position="12"/>
        <end position="82"/>
    </location>
</feature>
<gene>
    <name evidence="3" type="ORF">CSSPJE1EN1_LOCUS6432</name>
</gene>
<dbReference type="Proteomes" id="UP001497444">
    <property type="component" value="Chromosome 13"/>
</dbReference>
<dbReference type="InterPro" id="IPR038095">
    <property type="entry name" value="Costars_sf"/>
</dbReference>
<comment type="similarity">
    <text evidence="1">Belongs to the costars family.</text>
</comment>
<keyword evidence="4" id="KW-1185">Reference proteome</keyword>
<dbReference type="PANTHER" id="PTHR46334">
    <property type="entry name" value="COSTARS FAMILY PROTEIN ABRACL"/>
    <property type="match status" value="1"/>
</dbReference>
<accession>A0ABP0W343</accession>
<dbReference type="EMBL" id="OZ020108">
    <property type="protein sequence ID" value="CAK9260954.1"/>
    <property type="molecule type" value="Genomic_DNA"/>
</dbReference>
<dbReference type="Gene3D" id="1.10.10.1540">
    <property type="entry name" value="Costar domain"/>
    <property type="match status" value="1"/>
</dbReference>
<reference evidence="3" key="1">
    <citation type="submission" date="2024-02" db="EMBL/GenBank/DDBJ databases">
        <authorList>
            <consortium name="ELIXIR-Norway"/>
            <consortium name="Elixir Norway"/>
        </authorList>
    </citation>
    <scope>NUCLEOTIDE SEQUENCE</scope>
</reference>
<name>A0ABP0W343_9BRYO</name>
<evidence type="ECO:0000313" key="4">
    <source>
        <dbReference type="Proteomes" id="UP001497444"/>
    </source>
</evidence>
<proteinExistence type="inferred from homology"/>
<evidence type="ECO:0000313" key="3">
    <source>
        <dbReference type="EMBL" id="CAK9260954.1"/>
    </source>
</evidence>